<sequence length="89" mass="10218">MSSTGHAWWVSVKFSDHETNFSDVNLMDIVILRLQSRSFEITQGVAMHHQQKMHVSFPADLRLPMSQWAVLAIKYAENYKEGIIAGPTW</sequence>
<evidence type="ECO:0000313" key="2">
    <source>
        <dbReference type="Proteomes" id="UP001149954"/>
    </source>
</evidence>
<dbReference type="EMBL" id="JAPWDS010000005">
    <property type="protein sequence ID" value="KAJ5497323.1"/>
    <property type="molecule type" value="Genomic_DNA"/>
</dbReference>
<accession>A0A9W9XQK0</accession>
<dbReference type="Proteomes" id="UP001149954">
    <property type="component" value="Unassembled WGS sequence"/>
</dbReference>
<comment type="caution">
    <text evidence="1">The sequence shown here is derived from an EMBL/GenBank/DDBJ whole genome shotgun (WGS) entry which is preliminary data.</text>
</comment>
<organism evidence="1 2">
    <name type="scientific">Penicillium fimorum</name>
    <dbReference type="NCBI Taxonomy" id="1882269"/>
    <lineage>
        <taxon>Eukaryota</taxon>
        <taxon>Fungi</taxon>
        <taxon>Dikarya</taxon>
        <taxon>Ascomycota</taxon>
        <taxon>Pezizomycotina</taxon>
        <taxon>Eurotiomycetes</taxon>
        <taxon>Eurotiomycetidae</taxon>
        <taxon>Eurotiales</taxon>
        <taxon>Aspergillaceae</taxon>
        <taxon>Penicillium</taxon>
    </lineage>
</organism>
<reference evidence="1" key="1">
    <citation type="submission" date="2022-12" db="EMBL/GenBank/DDBJ databases">
        <authorList>
            <person name="Petersen C."/>
        </authorList>
    </citation>
    <scope>NUCLEOTIDE SEQUENCE</scope>
    <source>
        <strain evidence="1">IBT 29495</strain>
    </source>
</reference>
<dbReference type="OrthoDB" id="4340136at2759"/>
<reference evidence="1" key="2">
    <citation type="journal article" date="2023" name="IMA Fungus">
        <title>Comparative genomic study of the Penicillium genus elucidates a diverse pangenome and 15 lateral gene transfer events.</title>
        <authorList>
            <person name="Petersen C."/>
            <person name="Sorensen T."/>
            <person name="Nielsen M.R."/>
            <person name="Sondergaard T.E."/>
            <person name="Sorensen J.L."/>
            <person name="Fitzpatrick D.A."/>
            <person name="Frisvad J.C."/>
            <person name="Nielsen K.L."/>
        </authorList>
    </citation>
    <scope>NUCLEOTIDE SEQUENCE</scope>
    <source>
        <strain evidence="1">IBT 29495</strain>
    </source>
</reference>
<evidence type="ECO:0000313" key="1">
    <source>
        <dbReference type="EMBL" id="KAJ5497323.1"/>
    </source>
</evidence>
<protein>
    <submittedName>
        <fullName evidence="1">Uncharacterized protein</fullName>
    </submittedName>
</protein>
<name>A0A9W9XQK0_9EURO</name>
<dbReference type="AlphaFoldDB" id="A0A9W9XQK0"/>
<keyword evidence="2" id="KW-1185">Reference proteome</keyword>
<gene>
    <name evidence="1" type="ORF">N7463_009310</name>
</gene>
<proteinExistence type="predicted"/>